<gene>
    <name evidence="2" type="ORF">SNOG_09285</name>
</gene>
<feature type="compositionally biased region" description="Polar residues" evidence="1">
    <location>
        <begin position="192"/>
        <end position="209"/>
    </location>
</feature>
<dbReference type="KEGG" id="pno:SNOG_09285"/>
<dbReference type="RefSeq" id="XP_001799582.1">
    <property type="nucleotide sequence ID" value="XM_001799530.1"/>
</dbReference>
<dbReference type="GeneID" id="5976483"/>
<dbReference type="VEuPathDB" id="FungiDB:JI435_306520"/>
<feature type="compositionally biased region" description="Basic and acidic residues" evidence="1">
    <location>
        <begin position="220"/>
        <end position="234"/>
    </location>
</feature>
<reference evidence="3" key="1">
    <citation type="journal article" date="2007" name="Plant Cell">
        <title>Dothideomycete-plant interactions illuminated by genome sequencing and EST analysis of the wheat pathogen Stagonospora nodorum.</title>
        <authorList>
            <person name="Hane J.K."/>
            <person name="Lowe R.G."/>
            <person name="Solomon P.S."/>
            <person name="Tan K.C."/>
            <person name="Schoch C.L."/>
            <person name="Spatafora J.W."/>
            <person name="Crous P.W."/>
            <person name="Kodira C."/>
            <person name="Birren B.W."/>
            <person name="Galagan J.E."/>
            <person name="Torriani S.F."/>
            <person name="McDonald B.A."/>
            <person name="Oliver R.P."/>
        </authorList>
    </citation>
    <scope>NUCLEOTIDE SEQUENCE [LARGE SCALE GENOMIC DNA]</scope>
    <source>
        <strain evidence="3">SN15 / ATCC MYA-4574 / FGSC 10173</strain>
    </source>
</reference>
<evidence type="ECO:0000256" key="1">
    <source>
        <dbReference type="SAM" id="MobiDB-lite"/>
    </source>
</evidence>
<dbReference type="HOGENOM" id="CLU_1023461_0_0_1"/>
<organism evidence="2 3">
    <name type="scientific">Phaeosphaeria nodorum (strain SN15 / ATCC MYA-4574 / FGSC 10173)</name>
    <name type="common">Glume blotch fungus</name>
    <name type="synonym">Parastagonospora nodorum</name>
    <dbReference type="NCBI Taxonomy" id="321614"/>
    <lineage>
        <taxon>Eukaryota</taxon>
        <taxon>Fungi</taxon>
        <taxon>Dikarya</taxon>
        <taxon>Ascomycota</taxon>
        <taxon>Pezizomycotina</taxon>
        <taxon>Dothideomycetes</taxon>
        <taxon>Pleosporomycetidae</taxon>
        <taxon>Pleosporales</taxon>
        <taxon>Pleosporineae</taxon>
        <taxon>Phaeosphaeriaceae</taxon>
        <taxon>Parastagonospora</taxon>
    </lineage>
</organism>
<dbReference type="AlphaFoldDB" id="Q0UG29"/>
<feature type="region of interest" description="Disordered" evidence="1">
    <location>
        <begin position="189"/>
        <end position="234"/>
    </location>
</feature>
<accession>Q0UG29</accession>
<evidence type="ECO:0000313" key="2">
    <source>
        <dbReference type="EMBL" id="EAT83477.2"/>
    </source>
</evidence>
<feature type="compositionally biased region" description="Acidic residues" evidence="1">
    <location>
        <begin position="210"/>
        <end position="219"/>
    </location>
</feature>
<dbReference type="Proteomes" id="UP000001055">
    <property type="component" value="Unassembled WGS sequence"/>
</dbReference>
<dbReference type="InterPro" id="IPR011333">
    <property type="entry name" value="SKP1/BTB/POZ_sf"/>
</dbReference>
<dbReference type="CDD" id="cd18186">
    <property type="entry name" value="BTB_POZ_ZBTB_KLHL-like"/>
    <property type="match status" value="1"/>
</dbReference>
<dbReference type="STRING" id="321614.Q0UG29"/>
<protein>
    <recommendedName>
        <fullName evidence="4">BTB domain-containing protein</fullName>
    </recommendedName>
</protein>
<proteinExistence type="predicted"/>
<evidence type="ECO:0000313" key="3">
    <source>
        <dbReference type="Proteomes" id="UP000001055"/>
    </source>
</evidence>
<name>Q0UG29_PHANO</name>
<evidence type="ECO:0008006" key="4">
    <source>
        <dbReference type="Google" id="ProtNLM"/>
    </source>
</evidence>
<dbReference type="Gene3D" id="3.30.710.10">
    <property type="entry name" value="Potassium Channel Kv1.1, Chain A"/>
    <property type="match status" value="1"/>
</dbReference>
<sequence>MYPDPDDIEVIDLAYTKLPATAMLSRYLVLSTIYFWTPVKPTLESGKLKKLHPGFTLDVMTAQAQRGQPPEEGETDATKTVPQLAKHGLKNSCVFHEHQVFDEDTCRHRLANSKFIFDGILDACMKEAKTVVGKASCLPYFGGAFEGDFKEATSRKIELTDVTEQTFRTFLQWAHAQLYSSGFEEPIPDQSILGSNTTEESETAANDQNEYSDDEEEDASDHGSDHDSDHTSCESLVEMREKYELRKKNYDMAHVFVVLIESCSIDGMAMAI</sequence>
<dbReference type="InParanoid" id="Q0UG29"/>
<dbReference type="EMBL" id="CH445338">
    <property type="protein sequence ID" value="EAT83477.2"/>
    <property type="molecule type" value="Genomic_DNA"/>
</dbReference>